<dbReference type="InterPro" id="IPR013320">
    <property type="entry name" value="ConA-like_dom_sf"/>
</dbReference>
<reference evidence="6" key="1">
    <citation type="thesis" date="2020" institute="ProQuest LLC" country="789 East Eisenhower Parkway, Ann Arbor, MI, USA">
        <title>Comparative Genomics and Chromosome Evolution.</title>
        <authorList>
            <person name="Mudd A.B."/>
        </authorList>
    </citation>
    <scope>NUCLEOTIDE SEQUENCE</scope>
    <source>
        <strain evidence="6">237g6f4</strain>
        <tissue evidence="6">Blood</tissue>
    </source>
</reference>
<dbReference type="InterPro" id="IPR043136">
    <property type="entry name" value="B30.2/SPRY_sf"/>
</dbReference>
<dbReference type="Proteomes" id="UP000824782">
    <property type="component" value="Unassembled WGS sequence"/>
</dbReference>
<dbReference type="GO" id="GO:0005737">
    <property type="term" value="C:cytoplasm"/>
    <property type="evidence" value="ECO:0007669"/>
    <property type="project" value="UniProtKB-ARBA"/>
</dbReference>
<keyword evidence="2" id="KW-0863">Zinc-finger</keyword>
<name>A0AAV6Z613_ENGPU</name>
<protein>
    <recommendedName>
        <fullName evidence="5">B30.2/SPRY domain-containing protein</fullName>
    </recommendedName>
</protein>
<dbReference type="InterPro" id="IPR001870">
    <property type="entry name" value="B30.2/SPRY"/>
</dbReference>
<dbReference type="InterPro" id="IPR003877">
    <property type="entry name" value="SPRY_dom"/>
</dbReference>
<comment type="caution">
    <text evidence="6">The sequence shown here is derived from an EMBL/GenBank/DDBJ whole genome shotgun (WGS) entry which is preliminary data.</text>
</comment>
<accession>A0AAV6Z613</accession>
<proteinExistence type="predicted"/>
<dbReference type="SMART" id="SM00449">
    <property type="entry name" value="SPRY"/>
    <property type="match status" value="1"/>
</dbReference>
<evidence type="ECO:0000259" key="5">
    <source>
        <dbReference type="PROSITE" id="PS50188"/>
    </source>
</evidence>
<evidence type="ECO:0000256" key="3">
    <source>
        <dbReference type="ARBA" id="ARBA00022833"/>
    </source>
</evidence>
<keyword evidence="3" id="KW-0862">Zinc</keyword>
<dbReference type="Pfam" id="PF00622">
    <property type="entry name" value="SPRY"/>
    <property type="match status" value="1"/>
</dbReference>
<dbReference type="PRINTS" id="PR01407">
    <property type="entry name" value="BUTYPHLNCDUF"/>
</dbReference>
<evidence type="ECO:0000313" key="6">
    <source>
        <dbReference type="EMBL" id="KAG8542685.1"/>
    </source>
</evidence>
<dbReference type="InterPro" id="IPR051051">
    <property type="entry name" value="E3_ubiq-ligase_TRIM/RNF"/>
</dbReference>
<evidence type="ECO:0000313" key="7">
    <source>
        <dbReference type="Proteomes" id="UP000824782"/>
    </source>
</evidence>
<dbReference type="GO" id="GO:0008270">
    <property type="term" value="F:zinc ion binding"/>
    <property type="evidence" value="ECO:0007669"/>
    <property type="project" value="UniProtKB-KW"/>
</dbReference>
<dbReference type="PROSITE" id="PS50188">
    <property type="entry name" value="B302_SPRY"/>
    <property type="match status" value="1"/>
</dbReference>
<keyword evidence="4" id="KW-0175">Coiled coil</keyword>
<dbReference type="PANTHER" id="PTHR25465:SF41">
    <property type="entry name" value="E3 UBIQUITIN-PROTEIN LIGASE RNF135"/>
    <property type="match status" value="1"/>
</dbReference>
<dbReference type="PANTHER" id="PTHR25465">
    <property type="entry name" value="B-BOX DOMAIN CONTAINING"/>
    <property type="match status" value="1"/>
</dbReference>
<keyword evidence="1" id="KW-0479">Metal-binding</keyword>
<dbReference type="SUPFAM" id="SSF49899">
    <property type="entry name" value="Concanavalin A-like lectins/glucanases"/>
    <property type="match status" value="1"/>
</dbReference>
<dbReference type="SMART" id="SM00589">
    <property type="entry name" value="PRY"/>
    <property type="match status" value="1"/>
</dbReference>
<feature type="domain" description="B30.2/SPRY" evidence="5">
    <location>
        <begin position="17"/>
        <end position="223"/>
    </location>
</feature>
<keyword evidence="7" id="KW-1185">Reference proteome</keyword>
<dbReference type="AlphaFoldDB" id="A0AAV6Z613"/>
<dbReference type="CDD" id="cd12891">
    <property type="entry name" value="SPRY_PRY_C-I_2"/>
    <property type="match status" value="1"/>
</dbReference>
<dbReference type="InterPro" id="IPR006574">
    <property type="entry name" value="PRY"/>
</dbReference>
<evidence type="ECO:0000256" key="4">
    <source>
        <dbReference type="ARBA" id="ARBA00023054"/>
    </source>
</evidence>
<evidence type="ECO:0000256" key="2">
    <source>
        <dbReference type="ARBA" id="ARBA00022771"/>
    </source>
</evidence>
<organism evidence="6 7">
    <name type="scientific">Engystomops pustulosus</name>
    <name type="common">Tungara frog</name>
    <name type="synonym">Physalaemus pustulosus</name>
    <dbReference type="NCBI Taxonomy" id="76066"/>
    <lineage>
        <taxon>Eukaryota</taxon>
        <taxon>Metazoa</taxon>
        <taxon>Chordata</taxon>
        <taxon>Craniata</taxon>
        <taxon>Vertebrata</taxon>
        <taxon>Euteleostomi</taxon>
        <taxon>Amphibia</taxon>
        <taxon>Batrachia</taxon>
        <taxon>Anura</taxon>
        <taxon>Neobatrachia</taxon>
        <taxon>Hyloidea</taxon>
        <taxon>Leptodactylidae</taxon>
        <taxon>Leiuperinae</taxon>
        <taxon>Engystomops</taxon>
    </lineage>
</organism>
<sequence length="241" mass="27623">MMEMIRSQRDPMNVMQRISDQLSEAYEVFSNQGPADLLLDVNTANNYLIISEDLKTATETDINQKRPESAERFQDHPQVMSSNSFTSGRHYWDVEISESAIWMLGVCYPSIMRKEEEPPRRGEQSFLGCNKKSWCLGADTVDGSPGCSVIHDHDVLRFRYWISKNRFRVYVDYEAGQLSFFELGGHVRHLYTYNATFNEPVHAVFNIRDGWMKIAPVPSPSTVTPMQEPPAEGRTRCCALL</sequence>
<gene>
    <name evidence="6" type="ORF">GDO81_026275</name>
</gene>
<dbReference type="Pfam" id="PF13765">
    <property type="entry name" value="PRY"/>
    <property type="match status" value="1"/>
</dbReference>
<dbReference type="InterPro" id="IPR003879">
    <property type="entry name" value="Butyrophylin_SPRY"/>
</dbReference>
<dbReference type="Gene3D" id="2.60.120.920">
    <property type="match status" value="1"/>
</dbReference>
<evidence type="ECO:0000256" key="1">
    <source>
        <dbReference type="ARBA" id="ARBA00022723"/>
    </source>
</evidence>
<dbReference type="EMBL" id="WNYA01004590">
    <property type="protein sequence ID" value="KAG8542685.1"/>
    <property type="molecule type" value="Genomic_DNA"/>
</dbReference>